<keyword evidence="5" id="KW-1185">Reference proteome</keyword>
<reference evidence="4 5" key="1">
    <citation type="submission" date="2024-03" db="EMBL/GenBank/DDBJ databases">
        <title>Mouse gut bacterial collection (mGBC) of GemPharmatech.</title>
        <authorList>
            <person name="He Y."/>
            <person name="Dong L."/>
            <person name="Wu D."/>
            <person name="Gao X."/>
            <person name="Lin Z."/>
        </authorList>
    </citation>
    <scope>NUCLEOTIDE SEQUENCE [LARGE SCALE GENOMIC DNA]</scope>
    <source>
        <strain evidence="4 5">20-218</strain>
    </source>
</reference>
<name>A0ABV4DC97_9LACT</name>
<dbReference type="Pfam" id="PF20874">
    <property type="entry name" value="Relaxase_M"/>
    <property type="match status" value="1"/>
</dbReference>
<feature type="domain" description="MobA/VirD2-like nuclease" evidence="2">
    <location>
        <begin position="22"/>
        <end position="156"/>
    </location>
</feature>
<feature type="coiled-coil region" evidence="1">
    <location>
        <begin position="422"/>
        <end position="480"/>
    </location>
</feature>
<evidence type="ECO:0000256" key="1">
    <source>
        <dbReference type="SAM" id="Coils"/>
    </source>
</evidence>
<evidence type="ECO:0000259" key="3">
    <source>
        <dbReference type="Pfam" id="PF20874"/>
    </source>
</evidence>
<evidence type="ECO:0000313" key="4">
    <source>
        <dbReference type="EMBL" id="MEY8538208.1"/>
    </source>
</evidence>
<protein>
    <submittedName>
        <fullName evidence="4">Relaxase/mobilization nuclease domain-containing protein</fullName>
    </submittedName>
</protein>
<feature type="domain" description="Group II intron-interrupted relaxase LtrB central" evidence="3">
    <location>
        <begin position="297"/>
        <end position="377"/>
    </location>
</feature>
<dbReference type="EMBL" id="JBCLSQ010000015">
    <property type="protein sequence ID" value="MEY8538208.1"/>
    <property type="molecule type" value="Genomic_DNA"/>
</dbReference>
<gene>
    <name evidence="4" type="ORF">AALM99_07120</name>
</gene>
<dbReference type="InterPro" id="IPR048299">
    <property type="entry name" value="LtrB_central"/>
</dbReference>
<comment type="caution">
    <text evidence="4">The sequence shown here is derived from an EMBL/GenBank/DDBJ whole genome shotgun (WGS) entry which is preliminary data.</text>
</comment>
<dbReference type="RefSeq" id="WP_369918417.1">
    <property type="nucleotide sequence ID" value="NZ_JBCLSQ010000015.1"/>
</dbReference>
<dbReference type="InterPro" id="IPR005094">
    <property type="entry name" value="Endonuclease_MobA/VirD2"/>
</dbReference>
<dbReference type="Proteomes" id="UP001565242">
    <property type="component" value="Unassembled WGS sequence"/>
</dbReference>
<proteinExistence type="predicted"/>
<dbReference type="Pfam" id="PF03432">
    <property type="entry name" value="Relaxase"/>
    <property type="match status" value="1"/>
</dbReference>
<evidence type="ECO:0000313" key="5">
    <source>
        <dbReference type="Proteomes" id="UP001565242"/>
    </source>
</evidence>
<sequence>MVVVPVPKQIKSEKALKSAVKYILNPKKTNEQILTSGYHISNLNYADIEMGYTRLLARKMVGRQNKQVLAHHLFQSFRPEDGLSPEEIHQIGKEWVEQLTGGKHEYIIATHVDKDHIHNHIILNATSNVDFKNFRWKKNTLQVARELSDKISLKHGAIQEKVIPYERSYHSYQKYLAKNPIRPELKSRLNFLLKHSLSLEDFKKKALALNVVIDFSGKYTTFKLTDFEQKRPIRDSSLISKRDQLKMETHPELRIFSRESIEKRCLQNQKKNGKTFALNEISSEYHKQQKRFKENSNIKLVLEDWQVEQEVDSGVYIFAQAGHREGTIKIPYTAINRNEEGKLEIYISSYSRFAFMDAKAPSESYVLWGHQVISQLSHENNNVPVFNNKAMNNIHNLFDAMNLLARHGISGRESFKHLGEDFIAEMREIENALEKLDKLIQEKTDAFKFNSHDIVQLQQLQNLQKERDELQKSYKKITDDLKLYDNIQQFSQVQDRKREERKNQPHAKQ</sequence>
<accession>A0ABV4DC97</accession>
<evidence type="ECO:0000259" key="2">
    <source>
        <dbReference type="Pfam" id="PF03432"/>
    </source>
</evidence>
<keyword evidence="1" id="KW-0175">Coiled coil</keyword>
<organism evidence="4 5">
    <name type="scientific">Lactococcus muris</name>
    <dbReference type="NCBI Taxonomy" id="2941330"/>
    <lineage>
        <taxon>Bacteria</taxon>
        <taxon>Bacillati</taxon>
        <taxon>Bacillota</taxon>
        <taxon>Bacilli</taxon>
        <taxon>Lactobacillales</taxon>
        <taxon>Streptococcaceae</taxon>
        <taxon>Lactococcus</taxon>
    </lineage>
</organism>